<comment type="caution">
    <text evidence="2">The sequence shown here is derived from an EMBL/GenBank/DDBJ whole genome shotgun (WGS) entry which is preliminary data.</text>
</comment>
<dbReference type="AlphaFoldDB" id="A0A2W5V839"/>
<accession>A0A2W5V839</accession>
<evidence type="ECO:0000313" key="2">
    <source>
        <dbReference type="EMBL" id="PZR36169.1"/>
    </source>
</evidence>
<organism evidence="2 3">
    <name type="scientific">Caulobacter segnis</name>
    <dbReference type="NCBI Taxonomy" id="88688"/>
    <lineage>
        <taxon>Bacteria</taxon>
        <taxon>Pseudomonadati</taxon>
        <taxon>Pseudomonadota</taxon>
        <taxon>Alphaproteobacteria</taxon>
        <taxon>Caulobacterales</taxon>
        <taxon>Caulobacteraceae</taxon>
        <taxon>Caulobacter</taxon>
    </lineage>
</organism>
<evidence type="ECO:0008006" key="4">
    <source>
        <dbReference type="Google" id="ProtNLM"/>
    </source>
</evidence>
<reference evidence="2 3" key="1">
    <citation type="submission" date="2017-08" db="EMBL/GenBank/DDBJ databases">
        <title>Infants hospitalized years apart are colonized by the same room-sourced microbial strains.</title>
        <authorList>
            <person name="Brooks B."/>
            <person name="Olm M.R."/>
            <person name="Firek B.A."/>
            <person name="Baker R."/>
            <person name="Thomas B.C."/>
            <person name="Morowitz M.J."/>
            <person name="Banfield J.F."/>
        </authorList>
    </citation>
    <scope>NUCLEOTIDE SEQUENCE [LARGE SCALE GENOMIC DNA]</scope>
    <source>
        <strain evidence="2">S2_003_000_R2_4</strain>
    </source>
</reference>
<dbReference type="EMBL" id="QFQZ01000008">
    <property type="protein sequence ID" value="PZR36169.1"/>
    <property type="molecule type" value="Genomic_DNA"/>
</dbReference>
<dbReference type="Proteomes" id="UP000249393">
    <property type="component" value="Unassembled WGS sequence"/>
</dbReference>
<sequence>MALVLRLMIPVGFMPSQTQPSTWPFATVICTGSGQLVLQPGQAPPREDASKRPAKAAGHPTCPFGAQGVLLAPPLIILSQAAIARTLILAPPMPAKTWSASMAGPPLPARGPPARL</sequence>
<name>A0A2W5V839_9CAUL</name>
<feature type="region of interest" description="Disordered" evidence="1">
    <location>
        <begin position="38"/>
        <end position="58"/>
    </location>
</feature>
<proteinExistence type="predicted"/>
<evidence type="ECO:0000256" key="1">
    <source>
        <dbReference type="SAM" id="MobiDB-lite"/>
    </source>
</evidence>
<gene>
    <name evidence="2" type="ORF">DI526_04230</name>
</gene>
<protein>
    <recommendedName>
        <fullName evidence="4">DUF2946 domain-containing protein</fullName>
    </recommendedName>
</protein>
<evidence type="ECO:0000313" key="3">
    <source>
        <dbReference type="Proteomes" id="UP000249393"/>
    </source>
</evidence>